<dbReference type="RefSeq" id="WP_301572713.1">
    <property type="nucleotide sequence ID" value="NZ_JAPWIE010000005.1"/>
</dbReference>
<dbReference type="InterPro" id="IPR001173">
    <property type="entry name" value="Glyco_trans_2-like"/>
</dbReference>
<sequence>MVIHHSAQSSRTEPVQTWTPPTGSAAQIDADTWGAPRPRRRWFDNWDPHVRRAAKFLLAVLALTPLFALLARQFPEIIFDPWIMLYGFAVLSSTIYAFVLAYARYEDPAESRHSNHVAPLSFPPLKAVPTVSFLVAIKDERDVIERCVRSMVESDYPGLEVIVVDDASTDGTTEILRHLTTELDFTLIELERNVGKKNALVRGAEVATGEVIAFTDSDCVLAPDAVRRCVAALVSEADLGAVSGHARALNADSTLLTKIQDTWYEGSFRVVKAAEASVGSVTCVSGPLAVFRRDAIWNYLPAWANDRFLGGEFKFATDRQLTGYVLGQKWRGRALKEQYPESHFVAAVDYPERKWRVGYVRSAKVWTVVPESPRAFFKQQVRWKKSFIRNLCFSGTFMWRRGLQPSVLYYGHAVWVAAAPLMAIRHMIWAPVNGLWLLTALYLGGIFIKGCAWAVAFAVDNPNSTRWRYRPLMGLISTLCLSWLLPYSLLTIRRNIWSRSL</sequence>
<keyword evidence="7" id="KW-0808">Transferase</keyword>
<dbReference type="Proteomes" id="UP001067235">
    <property type="component" value="Unassembled WGS sequence"/>
</dbReference>
<evidence type="ECO:0000256" key="13">
    <source>
        <dbReference type="ARBA" id="ARBA00047709"/>
    </source>
</evidence>
<dbReference type="EC" id="2.4.1.212" evidence="4"/>
<comment type="similarity">
    <text evidence="3">Belongs to the NodC/HAS family.</text>
</comment>
<evidence type="ECO:0000259" key="17">
    <source>
        <dbReference type="Pfam" id="PF00535"/>
    </source>
</evidence>
<dbReference type="Pfam" id="PF00535">
    <property type="entry name" value="Glycos_transf_2"/>
    <property type="match status" value="1"/>
</dbReference>
<dbReference type="CDD" id="cd06423">
    <property type="entry name" value="CESA_like"/>
    <property type="match status" value="1"/>
</dbReference>
<proteinExistence type="inferred from homology"/>
<keyword evidence="16" id="KW-0812">Transmembrane</keyword>
<feature type="transmembrane region" description="Helical" evidence="16">
    <location>
        <begin position="53"/>
        <end position="71"/>
    </location>
</feature>
<comment type="catalytic activity">
    <reaction evidence="14">
        <text>N-acetyl-beta-D-glucosaminyl-(1-&gt;4)-[hyaluronan](n) + UDP-alpha-D-glucuronate = [hyaluronan](n+1) + UDP + H(+)</text>
        <dbReference type="Rhea" id="RHEA:12528"/>
        <dbReference type="Rhea" id="RHEA-COMP:12585"/>
        <dbReference type="Rhea" id="RHEA-COMP:12587"/>
        <dbReference type="ChEBI" id="CHEBI:15378"/>
        <dbReference type="ChEBI" id="CHEBI:58052"/>
        <dbReference type="ChEBI" id="CHEBI:58223"/>
        <dbReference type="ChEBI" id="CHEBI:132153"/>
        <dbReference type="ChEBI" id="CHEBI:132154"/>
        <dbReference type="EC" id="2.4.1.212"/>
    </reaction>
</comment>
<name>A0ABT4MYL7_GORRU</name>
<evidence type="ECO:0000256" key="11">
    <source>
        <dbReference type="ARBA" id="ARBA00042148"/>
    </source>
</evidence>
<dbReference type="PANTHER" id="PTHR22913:SF12">
    <property type="entry name" value="MANNURONAN SYNTHASE"/>
    <property type="match status" value="1"/>
</dbReference>
<evidence type="ECO:0000313" key="18">
    <source>
        <dbReference type="EMBL" id="MCZ4551815.1"/>
    </source>
</evidence>
<keyword evidence="6" id="KW-0328">Glycosyltransferase</keyword>
<evidence type="ECO:0000256" key="6">
    <source>
        <dbReference type="ARBA" id="ARBA00022676"/>
    </source>
</evidence>
<dbReference type="EMBL" id="JAPWIE010000005">
    <property type="protein sequence ID" value="MCZ4551815.1"/>
    <property type="molecule type" value="Genomic_DNA"/>
</dbReference>
<evidence type="ECO:0000256" key="12">
    <source>
        <dbReference type="ARBA" id="ARBA00043237"/>
    </source>
</evidence>
<evidence type="ECO:0000256" key="14">
    <source>
        <dbReference type="ARBA" id="ARBA00048168"/>
    </source>
</evidence>
<evidence type="ECO:0000256" key="5">
    <source>
        <dbReference type="ARBA" id="ARBA00022475"/>
    </source>
</evidence>
<feature type="transmembrane region" description="Helical" evidence="16">
    <location>
        <begin position="471"/>
        <end position="492"/>
    </location>
</feature>
<feature type="transmembrane region" description="Helical" evidence="16">
    <location>
        <begin position="407"/>
        <end position="429"/>
    </location>
</feature>
<evidence type="ECO:0000256" key="4">
    <source>
        <dbReference type="ARBA" id="ARBA00012207"/>
    </source>
</evidence>
<comment type="function">
    <text evidence="9">Glycosaminoglycan synthesis. The hyaluronic acid capsule is involved in the pathogenicity of group A Streptococci; it may be the major virulence determinant.</text>
</comment>
<dbReference type="Gene3D" id="3.90.550.10">
    <property type="entry name" value="Spore Coat Polysaccharide Biosynthesis Protein SpsA, Chain A"/>
    <property type="match status" value="1"/>
</dbReference>
<accession>A0ABT4MYL7</accession>
<evidence type="ECO:0000256" key="15">
    <source>
        <dbReference type="SAM" id="MobiDB-lite"/>
    </source>
</evidence>
<comment type="pathway">
    <text evidence="2">Glycan biosynthesis; hyaluronan biosynthesis.</text>
</comment>
<evidence type="ECO:0000256" key="8">
    <source>
        <dbReference type="ARBA" id="ARBA00023136"/>
    </source>
</evidence>
<protein>
    <recommendedName>
        <fullName evidence="10">Hyaluronan synthase</fullName>
        <ecNumber evidence="4">2.4.1.212</ecNumber>
    </recommendedName>
    <alternativeName>
        <fullName evidence="12">Hyaluronate synthase</fullName>
    </alternativeName>
    <alternativeName>
        <fullName evidence="11">Hyaluronic acid synthase</fullName>
    </alternativeName>
</protein>
<keyword evidence="19" id="KW-1185">Reference proteome</keyword>
<feature type="transmembrane region" description="Helical" evidence="16">
    <location>
        <begin position="83"/>
        <end position="103"/>
    </location>
</feature>
<evidence type="ECO:0000256" key="7">
    <source>
        <dbReference type="ARBA" id="ARBA00022679"/>
    </source>
</evidence>
<keyword evidence="16" id="KW-1133">Transmembrane helix</keyword>
<dbReference type="InterPro" id="IPR029044">
    <property type="entry name" value="Nucleotide-diphossugar_trans"/>
</dbReference>
<evidence type="ECO:0000256" key="9">
    <source>
        <dbReference type="ARBA" id="ARBA00037408"/>
    </source>
</evidence>
<evidence type="ECO:0000256" key="1">
    <source>
        <dbReference type="ARBA" id="ARBA00004236"/>
    </source>
</evidence>
<organism evidence="18 19">
    <name type="scientific">Gordonia rubripertincta</name>
    <name type="common">Rhodococcus corallinus</name>
    <dbReference type="NCBI Taxonomy" id="36822"/>
    <lineage>
        <taxon>Bacteria</taxon>
        <taxon>Bacillati</taxon>
        <taxon>Actinomycetota</taxon>
        <taxon>Actinomycetes</taxon>
        <taxon>Mycobacteriales</taxon>
        <taxon>Gordoniaceae</taxon>
        <taxon>Gordonia</taxon>
    </lineage>
</organism>
<comment type="subcellular location">
    <subcellularLocation>
        <location evidence="1">Cell membrane</location>
    </subcellularLocation>
</comment>
<gene>
    <name evidence="18" type="ORF">O4213_17630</name>
</gene>
<feature type="transmembrane region" description="Helical" evidence="16">
    <location>
        <begin position="435"/>
        <end position="459"/>
    </location>
</feature>
<feature type="region of interest" description="Disordered" evidence="15">
    <location>
        <begin position="1"/>
        <end position="25"/>
    </location>
</feature>
<dbReference type="PANTHER" id="PTHR22913">
    <property type="entry name" value="HYALURONAN SYNTHASE"/>
    <property type="match status" value="1"/>
</dbReference>
<reference evidence="18" key="1">
    <citation type="submission" date="2022-12" db="EMBL/GenBank/DDBJ databases">
        <authorList>
            <person name="Krivoruchko A.V."/>
            <person name="Elkin A."/>
        </authorList>
    </citation>
    <scope>NUCLEOTIDE SEQUENCE</scope>
    <source>
        <strain evidence="18">IEGM 1388</strain>
    </source>
</reference>
<dbReference type="SUPFAM" id="SSF53448">
    <property type="entry name" value="Nucleotide-diphospho-sugar transferases"/>
    <property type="match status" value="1"/>
</dbReference>
<evidence type="ECO:0000256" key="2">
    <source>
        <dbReference type="ARBA" id="ARBA00004698"/>
    </source>
</evidence>
<evidence type="ECO:0000256" key="3">
    <source>
        <dbReference type="ARBA" id="ARBA00006782"/>
    </source>
</evidence>
<comment type="catalytic activity">
    <reaction evidence="13">
        <text>[hyaluronan](n) + UDP-N-acetyl-alpha-D-glucosamine = N-acetyl-beta-D-glucosaminyl-(1-&gt;4)-[hyaluronan](n) + UDP + H(+)</text>
        <dbReference type="Rhea" id="RHEA:20465"/>
        <dbReference type="Rhea" id="RHEA-COMP:12583"/>
        <dbReference type="Rhea" id="RHEA-COMP:12585"/>
        <dbReference type="ChEBI" id="CHEBI:15378"/>
        <dbReference type="ChEBI" id="CHEBI:57705"/>
        <dbReference type="ChEBI" id="CHEBI:58223"/>
        <dbReference type="ChEBI" id="CHEBI:132153"/>
        <dbReference type="ChEBI" id="CHEBI:132154"/>
        <dbReference type="EC" id="2.4.1.212"/>
    </reaction>
</comment>
<evidence type="ECO:0000313" key="19">
    <source>
        <dbReference type="Proteomes" id="UP001067235"/>
    </source>
</evidence>
<evidence type="ECO:0000256" key="16">
    <source>
        <dbReference type="SAM" id="Phobius"/>
    </source>
</evidence>
<evidence type="ECO:0000256" key="10">
    <source>
        <dbReference type="ARBA" id="ARBA00040508"/>
    </source>
</evidence>
<keyword evidence="5" id="KW-1003">Cell membrane</keyword>
<feature type="domain" description="Glycosyltransferase 2-like" evidence="17">
    <location>
        <begin position="132"/>
        <end position="299"/>
    </location>
</feature>
<keyword evidence="8 16" id="KW-0472">Membrane</keyword>
<comment type="caution">
    <text evidence="18">The sequence shown here is derived from an EMBL/GenBank/DDBJ whole genome shotgun (WGS) entry which is preliminary data.</text>
</comment>